<evidence type="ECO:0000256" key="4">
    <source>
        <dbReference type="SAM" id="Coils"/>
    </source>
</evidence>
<keyword evidence="4" id="KW-0175">Coiled coil</keyword>
<dbReference type="Pfam" id="PF14559">
    <property type="entry name" value="TPR_19"/>
    <property type="match status" value="1"/>
</dbReference>
<sequence>MRATPPHAVAAPRVSRWSALRAWAGRVLARSRRSKWRLATIALGLTAALVWGIPYARAWQHYRAARAEVERCHTAQAIRHLRLCRETWPRDPEVMLLAARSARRAGVYGDTERLLAMYQQERGRDAAVTLEQLLLDAECRQDRVVEQCWKHVEEGRPEAPLLLEALTRGYLRQYRLGMARRCLDRWQQVQPDSPQMFYLEGLFHLDYAHAVSAAVTSYGRAVELDADHEEARLGLAVALLTSREFAKAAEHFERLRQAQPENARVRVGLAECRDSLGDTAEAVRLVDEVLAVQPELPAALSLRGRLAFKTDQVAEAETWLREALRRNPMDHTACYTLVLCLEKTNQADAARKQREQLQQMENDSARFNEVVTKEIAQRPGDPLLHCELGRLLLRAGQREQGVRWLQSALQIDPNCAPARQALADLARQR</sequence>
<feature type="repeat" description="TPR" evidence="3">
    <location>
        <begin position="229"/>
        <end position="262"/>
    </location>
</feature>
<protein>
    <submittedName>
        <fullName evidence="5">Uncharacterized protein</fullName>
    </submittedName>
</protein>
<proteinExistence type="predicted"/>
<reference evidence="6" key="1">
    <citation type="submission" date="2020-05" db="EMBL/GenBank/DDBJ databases">
        <title>Frigoriglobus tundricola gen. nov., sp. nov., a psychrotolerant cellulolytic planctomycete of the family Gemmataceae with two divergent copies of 16S rRNA gene.</title>
        <authorList>
            <person name="Kulichevskaya I.S."/>
            <person name="Ivanova A.A."/>
            <person name="Naumoff D.G."/>
            <person name="Beletsky A.V."/>
            <person name="Rijpstra W.I.C."/>
            <person name="Sinninghe Damste J.S."/>
            <person name="Mardanov A.V."/>
            <person name="Ravin N.V."/>
            <person name="Dedysh S.N."/>
        </authorList>
    </citation>
    <scope>NUCLEOTIDE SEQUENCE [LARGE SCALE GENOMIC DNA]</scope>
    <source>
        <strain evidence="6">PL17</strain>
    </source>
</reference>
<evidence type="ECO:0000313" key="5">
    <source>
        <dbReference type="EMBL" id="QJW96440.1"/>
    </source>
</evidence>
<evidence type="ECO:0000256" key="3">
    <source>
        <dbReference type="PROSITE-ProRule" id="PRU00339"/>
    </source>
</evidence>
<dbReference type="PANTHER" id="PTHR44858">
    <property type="entry name" value="TETRATRICOPEPTIDE REPEAT PROTEIN 6"/>
    <property type="match status" value="1"/>
</dbReference>
<feature type="coiled-coil region" evidence="4">
    <location>
        <begin position="340"/>
        <end position="370"/>
    </location>
</feature>
<keyword evidence="1" id="KW-0677">Repeat</keyword>
<evidence type="ECO:0000256" key="2">
    <source>
        <dbReference type="ARBA" id="ARBA00022803"/>
    </source>
</evidence>
<dbReference type="KEGG" id="ftj:FTUN_3997"/>
<gene>
    <name evidence="5" type="ORF">FTUN_3997</name>
</gene>
<dbReference type="Gene3D" id="1.25.40.10">
    <property type="entry name" value="Tetratricopeptide repeat domain"/>
    <property type="match status" value="2"/>
</dbReference>
<evidence type="ECO:0000256" key="1">
    <source>
        <dbReference type="ARBA" id="ARBA00022737"/>
    </source>
</evidence>
<evidence type="ECO:0000313" key="6">
    <source>
        <dbReference type="Proteomes" id="UP000503447"/>
    </source>
</evidence>
<dbReference type="InterPro" id="IPR050498">
    <property type="entry name" value="Ycf3"/>
</dbReference>
<dbReference type="InterPro" id="IPR011990">
    <property type="entry name" value="TPR-like_helical_dom_sf"/>
</dbReference>
<dbReference type="PANTHER" id="PTHR44858:SF1">
    <property type="entry name" value="UDP-N-ACETYLGLUCOSAMINE--PEPTIDE N-ACETYLGLUCOSAMINYLTRANSFERASE SPINDLY-RELATED"/>
    <property type="match status" value="1"/>
</dbReference>
<keyword evidence="2 3" id="KW-0802">TPR repeat</keyword>
<dbReference type="RefSeq" id="WP_171472024.1">
    <property type="nucleotide sequence ID" value="NZ_CP053452.2"/>
</dbReference>
<dbReference type="GO" id="GO:0046813">
    <property type="term" value="P:receptor-mediated virion attachment to host cell"/>
    <property type="evidence" value="ECO:0007669"/>
    <property type="project" value="TreeGrafter"/>
</dbReference>
<feature type="repeat" description="TPR" evidence="3">
    <location>
        <begin position="382"/>
        <end position="415"/>
    </location>
</feature>
<keyword evidence="6" id="KW-1185">Reference proteome</keyword>
<dbReference type="Proteomes" id="UP000503447">
    <property type="component" value="Chromosome"/>
</dbReference>
<accession>A0A6M5YSQ1</accession>
<dbReference type="PROSITE" id="PS50005">
    <property type="entry name" value="TPR"/>
    <property type="match status" value="2"/>
</dbReference>
<dbReference type="AlphaFoldDB" id="A0A6M5YSQ1"/>
<dbReference type="GO" id="GO:0009279">
    <property type="term" value="C:cell outer membrane"/>
    <property type="evidence" value="ECO:0007669"/>
    <property type="project" value="TreeGrafter"/>
</dbReference>
<dbReference type="InterPro" id="IPR019734">
    <property type="entry name" value="TPR_rpt"/>
</dbReference>
<name>A0A6M5YSQ1_9BACT</name>
<dbReference type="EMBL" id="CP053452">
    <property type="protein sequence ID" value="QJW96440.1"/>
    <property type="molecule type" value="Genomic_DNA"/>
</dbReference>
<organism evidence="5 6">
    <name type="scientific">Frigoriglobus tundricola</name>
    <dbReference type="NCBI Taxonomy" id="2774151"/>
    <lineage>
        <taxon>Bacteria</taxon>
        <taxon>Pseudomonadati</taxon>
        <taxon>Planctomycetota</taxon>
        <taxon>Planctomycetia</taxon>
        <taxon>Gemmatales</taxon>
        <taxon>Gemmataceae</taxon>
        <taxon>Frigoriglobus</taxon>
    </lineage>
</organism>
<dbReference type="SUPFAM" id="SSF48452">
    <property type="entry name" value="TPR-like"/>
    <property type="match status" value="1"/>
</dbReference>
<dbReference type="SMART" id="SM00028">
    <property type="entry name" value="TPR"/>
    <property type="match status" value="5"/>
</dbReference>